<sequence>MSHVSTRITVDQDTWLIMREFPQHPKAVIQRVVDTAGEERFLVLTWYPDPAKRRMVGIYPSLSEADRAVPWPSPATPDLHYAPSNEARDRRSAENAAAARRAADLSGG</sequence>
<protein>
    <submittedName>
        <fullName evidence="2">Uncharacterized protein</fullName>
    </submittedName>
</protein>
<comment type="caution">
    <text evidence="2">The sequence shown here is derived from an EMBL/GenBank/DDBJ whole genome shotgun (WGS) entry which is preliminary data.</text>
</comment>
<dbReference type="Proteomes" id="UP000618733">
    <property type="component" value="Unassembled WGS sequence"/>
</dbReference>
<evidence type="ECO:0000256" key="1">
    <source>
        <dbReference type="SAM" id="MobiDB-lite"/>
    </source>
</evidence>
<dbReference type="RefSeq" id="WP_200132875.1">
    <property type="nucleotide sequence ID" value="NZ_JAEHOI010000011.1"/>
</dbReference>
<dbReference type="AlphaFoldDB" id="A0A934QF85"/>
<evidence type="ECO:0000313" key="2">
    <source>
        <dbReference type="EMBL" id="MBK0422679.1"/>
    </source>
</evidence>
<proteinExistence type="predicted"/>
<dbReference type="EMBL" id="JAEHOI010000011">
    <property type="protein sequence ID" value="MBK0422679.1"/>
    <property type="molecule type" value="Genomic_DNA"/>
</dbReference>
<reference evidence="2" key="1">
    <citation type="submission" date="2020-12" db="EMBL/GenBank/DDBJ databases">
        <title>Leucobacter sp. CAS2, isolated from Chromium sludge.</title>
        <authorList>
            <person name="Xu Z."/>
        </authorList>
    </citation>
    <scope>NUCLEOTIDE SEQUENCE</scope>
    <source>
        <strain evidence="2">CSA2</strain>
    </source>
</reference>
<gene>
    <name evidence="2" type="ORF">JD292_11410</name>
</gene>
<keyword evidence="3" id="KW-1185">Reference proteome</keyword>
<evidence type="ECO:0000313" key="3">
    <source>
        <dbReference type="Proteomes" id="UP000618733"/>
    </source>
</evidence>
<organism evidence="2 3">
    <name type="scientific">Leucobacter edaphi</name>
    <dbReference type="NCBI Taxonomy" id="2796472"/>
    <lineage>
        <taxon>Bacteria</taxon>
        <taxon>Bacillati</taxon>
        <taxon>Actinomycetota</taxon>
        <taxon>Actinomycetes</taxon>
        <taxon>Micrococcales</taxon>
        <taxon>Microbacteriaceae</taxon>
        <taxon>Leucobacter</taxon>
    </lineage>
</organism>
<name>A0A934QF85_9MICO</name>
<feature type="region of interest" description="Disordered" evidence="1">
    <location>
        <begin position="66"/>
        <end position="108"/>
    </location>
</feature>
<accession>A0A934QF85</accession>